<protein>
    <recommendedName>
        <fullName evidence="1">Microcin J25-processing protein McjB C-terminal domain-containing protein</fullName>
    </recommendedName>
</protein>
<organism evidence="2 3">
    <name type="scientific">Achromobacter spanius</name>
    <dbReference type="NCBI Taxonomy" id="217203"/>
    <lineage>
        <taxon>Bacteria</taxon>
        <taxon>Pseudomonadati</taxon>
        <taxon>Pseudomonadota</taxon>
        <taxon>Betaproteobacteria</taxon>
        <taxon>Burkholderiales</taxon>
        <taxon>Alcaligenaceae</taxon>
        <taxon>Achromobacter</taxon>
    </lineage>
</organism>
<dbReference type="NCBIfam" id="NF033537">
    <property type="entry name" value="lasso_biosyn_B2"/>
    <property type="match status" value="1"/>
</dbReference>
<accession>A0A2S0IFF7</accession>
<dbReference type="Pfam" id="PF13471">
    <property type="entry name" value="Transglut_core3"/>
    <property type="match status" value="1"/>
</dbReference>
<dbReference type="EMBL" id="CP023270">
    <property type="protein sequence ID" value="AVJ30769.1"/>
    <property type="molecule type" value="Genomic_DNA"/>
</dbReference>
<gene>
    <name evidence="2" type="ORF">CLM73_28690</name>
</gene>
<evidence type="ECO:0000313" key="2">
    <source>
        <dbReference type="EMBL" id="AVJ30769.1"/>
    </source>
</evidence>
<dbReference type="InterPro" id="IPR053521">
    <property type="entry name" value="McjB-like"/>
</dbReference>
<proteinExistence type="predicted"/>
<dbReference type="InterPro" id="IPR038765">
    <property type="entry name" value="Papain-like_cys_pep_sf"/>
</dbReference>
<dbReference type="InterPro" id="IPR032708">
    <property type="entry name" value="McjB_C"/>
</dbReference>
<evidence type="ECO:0000259" key="1">
    <source>
        <dbReference type="Pfam" id="PF13471"/>
    </source>
</evidence>
<name>A0A2S0IFF7_9BURK</name>
<sequence>MRGAVASGPAYIQSRGTAMPQSNSVGSIRELVLGHFREDLVALDLQENRFSIIPDLPVARINAFIAAGGQHDPALATALQEHGLLEKALRIRDELSSYENEGLFETRWTTPATQHSWHNPLLLWRTALTLWHTGIILKTKGYAGVVSAIKNTSVRSRAAQRPDNLQRLMAHLNRAFIIDISSNKCLAYSLALCLLARRAGHNARLVVGVRTRPFASHAWVEINKEVVNDDPNLRRKLAVILDL</sequence>
<dbReference type="SUPFAM" id="SSF54001">
    <property type="entry name" value="Cysteine proteinases"/>
    <property type="match status" value="1"/>
</dbReference>
<dbReference type="AlphaFoldDB" id="A0A2S0IFF7"/>
<reference evidence="2 3" key="1">
    <citation type="submission" date="2017-09" db="EMBL/GenBank/DDBJ databases">
        <title>Genomic, metabolic, and phenotypic characteristics of bacterial isolates from the natural microbiome of the model nematode Caenorhabditis elegans.</title>
        <authorList>
            <person name="Zimmermann J."/>
            <person name="Obeng N."/>
            <person name="Yang W."/>
            <person name="Obeng O."/>
            <person name="Kissoyan K."/>
            <person name="Pees B."/>
            <person name="Dirksen P."/>
            <person name="Hoppner M."/>
            <person name="Franke A."/>
            <person name="Rosenstiel P."/>
            <person name="Leippe M."/>
            <person name="Dierking K."/>
            <person name="Kaleta C."/>
            <person name="Schulenburg H."/>
        </authorList>
    </citation>
    <scope>NUCLEOTIDE SEQUENCE [LARGE SCALE GENOMIC DNA]</scope>
    <source>
        <strain evidence="2 3">MYb73</strain>
    </source>
</reference>
<evidence type="ECO:0000313" key="3">
    <source>
        <dbReference type="Proteomes" id="UP000239477"/>
    </source>
</evidence>
<feature type="domain" description="Microcin J25-processing protein McjB C-terminal" evidence="1">
    <location>
        <begin position="135"/>
        <end position="241"/>
    </location>
</feature>
<dbReference type="Proteomes" id="UP000239477">
    <property type="component" value="Chromosome"/>
</dbReference>
<keyword evidence="3" id="KW-1185">Reference proteome</keyword>